<dbReference type="GO" id="GO:0071949">
    <property type="term" value="F:FAD binding"/>
    <property type="evidence" value="ECO:0007669"/>
    <property type="project" value="InterPro"/>
</dbReference>
<name>A0A7U2HSD2_PHANO</name>
<dbReference type="AlphaFoldDB" id="A0A7U2HSD2"/>
<dbReference type="PANTHER" id="PTHR42973">
    <property type="entry name" value="BINDING OXIDOREDUCTASE, PUTATIVE (AFU_ORTHOLOGUE AFUA_1G17690)-RELATED"/>
    <property type="match status" value="1"/>
</dbReference>
<keyword evidence="4" id="KW-0560">Oxidoreductase</keyword>
<dbReference type="VEuPathDB" id="FungiDB:JI435_094950"/>
<dbReference type="EMBL" id="CP069023">
    <property type="protein sequence ID" value="QRC90075.1"/>
    <property type="molecule type" value="Genomic_DNA"/>
</dbReference>
<dbReference type="InterPro" id="IPR016166">
    <property type="entry name" value="FAD-bd_PCMH"/>
</dbReference>
<dbReference type="OMA" id="GISHYAP"/>
<feature type="domain" description="FAD-binding PCMH-type" evidence="5">
    <location>
        <begin position="34"/>
        <end position="205"/>
    </location>
</feature>
<dbReference type="OrthoDB" id="2151789at2759"/>
<keyword evidence="3" id="KW-0274">FAD</keyword>
<protein>
    <recommendedName>
        <fullName evidence="5">FAD-binding PCMH-type domain-containing protein</fullName>
    </recommendedName>
</protein>
<dbReference type="InterPro" id="IPR006094">
    <property type="entry name" value="Oxid_FAD_bind_N"/>
</dbReference>
<dbReference type="GO" id="GO:0016491">
    <property type="term" value="F:oxidoreductase activity"/>
    <property type="evidence" value="ECO:0007669"/>
    <property type="project" value="UniProtKB-KW"/>
</dbReference>
<accession>A0A7U2HSD2</accession>
<evidence type="ECO:0000256" key="4">
    <source>
        <dbReference type="ARBA" id="ARBA00023002"/>
    </source>
</evidence>
<dbReference type="InterPro" id="IPR016169">
    <property type="entry name" value="FAD-bd_PCMH_sub2"/>
</dbReference>
<sequence length="474" mass="51531">MHALLYAAGLQNLVLLPGSPSYIDRQSSYWAANTPLHPKCIVQPRTTEQVSLIIKTLAKVKGPLAIRSGGHTQWAGSNDVHDGVTIDLGEMAEVKYDKSSKLASIQPGSRWGNVFQELLKQQVCVAGGRDGNVGVGGFLTGGGNSFFSGLYGFGCDNVANFEVVLASGDIINANSSSHRDLWIALKGGSGNFGIVTRFDMYTFPAHDLWGGVRASMRSEGDALAQTMVDFTNGNDKDPQAAFMLSFDYNPAAAPAVFVTQLIVNTNGSANGSTFEQIEKIPAVADDIKERSMASMATSYSLPSGRQQNWFSLTFKNDVKIIKRVSAMHDELAAQLSTLITPQNFSTSCLFQPMPKLIAQHSTQRGGNVMGLDQVKENALLWSIVGSTQTPAEHAIMREKLLAFVAAVEAYAMSEDLNVDWRYLNYVDSTQDPLKSYGQKNVDFMRDVAAKYDPSGMFQKKIVSGWKISKLDAQP</sequence>
<proteinExistence type="inferred from homology"/>
<dbReference type="SUPFAM" id="SSF56176">
    <property type="entry name" value="FAD-binding/transporter-associated domain-like"/>
    <property type="match status" value="1"/>
</dbReference>
<dbReference type="Pfam" id="PF01565">
    <property type="entry name" value="FAD_binding_4"/>
    <property type="match status" value="1"/>
</dbReference>
<dbReference type="InterPro" id="IPR036318">
    <property type="entry name" value="FAD-bd_PCMH-like_sf"/>
</dbReference>
<dbReference type="PANTHER" id="PTHR42973:SF53">
    <property type="entry name" value="FAD-BINDING PCMH-TYPE DOMAIN-CONTAINING PROTEIN-RELATED"/>
    <property type="match status" value="1"/>
</dbReference>
<evidence type="ECO:0000256" key="3">
    <source>
        <dbReference type="ARBA" id="ARBA00022827"/>
    </source>
</evidence>
<keyword evidence="2" id="KW-0285">Flavoprotein</keyword>
<dbReference type="RefSeq" id="XP_001799786.1">
    <property type="nucleotide sequence ID" value="XM_001799734.1"/>
</dbReference>
<dbReference type="PROSITE" id="PS51387">
    <property type="entry name" value="FAD_PCMH"/>
    <property type="match status" value="1"/>
</dbReference>
<evidence type="ECO:0000259" key="5">
    <source>
        <dbReference type="PROSITE" id="PS51387"/>
    </source>
</evidence>
<dbReference type="InterPro" id="IPR050416">
    <property type="entry name" value="FAD-linked_Oxidoreductase"/>
</dbReference>
<gene>
    <name evidence="6" type="ORF">JI435_094950</name>
</gene>
<reference evidence="7" key="1">
    <citation type="journal article" date="2021" name="BMC Genomics">
        <title>Chromosome-level genome assembly and manually-curated proteome of model necrotroph Parastagonospora nodorum Sn15 reveals a genome-wide trove of candidate effector homologs, and redundancy of virulence-related functions within an accessory chromosome.</title>
        <authorList>
            <person name="Bertazzoni S."/>
            <person name="Jones D.A.B."/>
            <person name="Phan H.T."/>
            <person name="Tan K.-C."/>
            <person name="Hane J.K."/>
        </authorList>
    </citation>
    <scope>NUCLEOTIDE SEQUENCE [LARGE SCALE GENOMIC DNA]</scope>
    <source>
        <strain evidence="7">SN15 / ATCC MYA-4574 / FGSC 10173)</strain>
    </source>
</reference>
<dbReference type="KEGG" id="pno:SNOG_09495"/>
<organism evidence="6 7">
    <name type="scientific">Phaeosphaeria nodorum (strain SN15 / ATCC MYA-4574 / FGSC 10173)</name>
    <name type="common">Glume blotch fungus</name>
    <name type="synonym">Parastagonospora nodorum</name>
    <dbReference type="NCBI Taxonomy" id="321614"/>
    <lineage>
        <taxon>Eukaryota</taxon>
        <taxon>Fungi</taxon>
        <taxon>Dikarya</taxon>
        <taxon>Ascomycota</taxon>
        <taxon>Pezizomycotina</taxon>
        <taxon>Dothideomycetes</taxon>
        <taxon>Pleosporomycetidae</taxon>
        <taxon>Pleosporales</taxon>
        <taxon>Pleosporineae</taxon>
        <taxon>Phaeosphaeriaceae</taxon>
        <taxon>Parastagonospora</taxon>
    </lineage>
</organism>
<evidence type="ECO:0000313" key="6">
    <source>
        <dbReference type="EMBL" id="QRC90075.1"/>
    </source>
</evidence>
<evidence type="ECO:0000256" key="2">
    <source>
        <dbReference type="ARBA" id="ARBA00022630"/>
    </source>
</evidence>
<dbReference type="Gene3D" id="3.30.465.10">
    <property type="match status" value="1"/>
</dbReference>
<keyword evidence="7" id="KW-1185">Reference proteome</keyword>
<evidence type="ECO:0000256" key="1">
    <source>
        <dbReference type="ARBA" id="ARBA00005466"/>
    </source>
</evidence>
<comment type="similarity">
    <text evidence="1">Belongs to the oxygen-dependent FAD-linked oxidoreductase family.</text>
</comment>
<evidence type="ECO:0000313" key="7">
    <source>
        <dbReference type="Proteomes" id="UP000663193"/>
    </source>
</evidence>
<dbReference type="Proteomes" id="UP000663193">
    <property type="component" value="Chromosome 1"/>
</dbReference>